<proteinExistence type="predicted"/>
<dbReference type="Proteomes" id="UP000837857">
    <property type="component" value="Chromosome 1"/>
</dbReference>
<name>A0ABN8HLF2_9NEOP</name>
<keyword evidence="1" id="KW-0472">Membrane</keyword>
<sequence length="81" mass="9379">MWHLGIWRAISSMLSRGSLSGRSRSREGAVIVSEPMFCLLLLFRSLLSSVRRRLRSRKKNIDIVRRDALSDNDRQVSFSPF</sequence>
<keyword evidence="3" id="KW-1185">Reference proteome</keyword>
<keyword evidence="1" id="KW-0812">Transmembrane</keyword>
<accession>A0ABN8HLF2</accession>
<keyword evidence="1" id="KW-1133">Transmembrane helix</keyword>
<feature type="non-terminal residue" evidence="2">
    <location>
        <position position="81"/>
    </location>
</feature>
<organism evidence="2 3">
    <name type="scientific">Iphiclides podalirius</name>
    <name type="common">scarce swallowtail</name>
    <dbReference type="NCBI Taxonomy" id="110791"/>
    <lineage>
        <taxon>Eukaryota</taxon>
        <taxon>Metazoa</taxon>
        <taxon>Ecdysozoa</taxon>
        <taxon>Arthropoda</taxon>
        <taxon>Hexapoda</taxon>
        <taxon>Insecta</taxon>
        <taxon>Pterygota</taxon>
        <taxon>Neoptera</taxon>
        <taxon>Endopterygota</taxon>
        <taxon>Lepidoptera</taxon>
        <taxon>Glossata</taxon>
        <taxon>Ditrysia</taxon>
        <taxon>Papilionoidea</taxon>
        <taxon>Papilionidae</taxon>
        <taxon>Papilioninae</taxon>
        <taxon>Iphiclides</taxon>
    </lineage>
</organism>
<feature type="transmembrane region" description="Helical" evidence="1">
    <location>
        <begin position="28"/>
        <end position="47"/>
    </location>
</feature>
<dbReference type="EMBL" id="OW152813">
    <property type="protein sequence ID" value="CAH2034434.1"/>
    <property type="molecule type" value="Genomic_DNA"/>
</dbReference>
<protein>
    <submittedName>
        <fullName evidence="2">Uncharacterized protein</fullName>
    </submittedName>
</protein>
<evidence type="ECO:0000313" key="3">
    <source>
        <dbReference type="Proteomes" id="UP000837857"/>
    </source>
</evidence>
<reference evidence="2" key="1">
    <citation type="submission" date="2022-03" db="EMBL/GenBank/DDBJ databases">
        <authorList>
            <person name="Martin H S."/>
        </authorList>
    </citation>
    <scope>NUCLEOTIDE SEQUENCE</scope>
</reference>
<evidence type="ECO:0000256" key="1">
    <source>
        <dbReference type="SAM" id="Phobius"/>
    </source>
</evidence>
<gene>
    <name evidence="2" type="ORF">IPOD504_LOCUS132</name>
</gene>
<evidence type="ECO:0000313" key="2">
    <source>
        <dbReference type="EMBL" id="CAH2034434.1"/>
    </source>
</evidence>